<name>A0A0G1IX29_9BACT</name>
<evidence type="ECO:0000313" key="1">
    <source>
        <dbReference type="EMBL" id="KKT63956.1"/>
    </source>
</evidence>
<proteinExistence type="predicted"/>
<sequence length="56" mass="6708">MNFLLKGWNPCLALGWKTTTEINFPAEDEDDAWKIVKEQHPHIQERRLFREVEPTK</sequence>
<gene>
    <name evidence="1" type="ORF">UW57_C0004G0066</name>
</gene>
<dbReference type="STRING" id="1618646.UW57_C0004G0066"/>
<comment type="caution">
    <text evidence="1">The sequence shown here is derived from an EMBL/GenBank/DDBJ whole genome shotgun (WGS) entry which is preliminary data.</text>
</comment>
<evidence type="ECO:0000313" key="2">
    <source>
        <dbReference type="Proteomes" id="UP000034652"/>
    </source>
</evidence>
<organism evidence="1 2">
    <name type="scientific">Candidatus Giovannonibacteria bacterium GW2011_GWA1_44_29</name>
    <dbReference type="NCBI Taxonomy" id="1618646"/>
    <lineage>
        <taxon>Bacteria</taxon>
        <taxon>Candidatus Giovannoniibacteriota</taxon>
    </lineage>
</organism>
<accession>A0A0G1IX29</accession>
<protein>
    <submittedName>
        <fullName evidence="1">Uncharacterized protein</fullName>
    </submittedName>
</protein>
<reference evidence="1 2" key="1">
    <citation type="journal article" date="2015" name="Nature">
        <title>rRNA introns, odd ribosomes, and small enigmatic genomes across a large radiation of phyla.</title>
        <authorList>
            <person name="Brown C.T."/>
            <person name="Hug L.A."/>
            <person name="Thomas B.C."/>
            <person name="Sharon I."/>
            <person name="Castelle C.J."/>
            <person name="Singh A."/>
            <person name="Wilkins M.J."/>
            <person name="Williams K.H."/>
            <person name="Banfield J.F."/>
        </authorList>
    </citation>
    <scope>NUCLEOTIDE SEQUENCE [LARGE SCALE GENOMIC DNA]</scope>
</reference>
<dbReference type="AlphaFoldDB" id="A0A0G1IX29"/>
<dbReference type="Proteomes" id="UP000034652">
    <property type="component" value="Unassembled WGS sequence"/>
</dbReference>
<dbReference type="EMBL" id="LCIV01000004">
    <property type="protein sequence ID" value="KKT63956.1"/>
    <property type="molecule type" value="Genomic_DNA"/>
</dbReference>